<evidence type="ECO:0000313" key="1">
    <source>
        <dbReference type="EMBL" id="KWW16959.1"/>
    </source>
</evidence>
<organism evidence="1 2">
    <name type="scientific">Peribacillus simplex</name>
    <dbReference type="NCBI Taxonomy" id="1478"/>
    <lineage>
        <taxon>Bacteria</taxon>
        <taxon>Bacillati</taxon>
        <taxon>Bacillota</taxon>
        <taxon>Bacilli</taxon>
        <taxon>Bacillales</taxon>
        <taxon>Bacillaceae</taxon>
        <taxon>Peribacillus</taxon>
    </lineage>
</organism>
<reference evidence="1 2" key="1">
    <citation type="submission" date="2015-11" db="EMBL/GenBank/DDBJ databases">
        <title>Genome Sequence of Bacillus simplex strain VanAntwerpen2.</title>
        <authorList>
            <person name="Couger M.B."/>
        </authorList>
    </citation>
    <scope>NUCLEOTIDE SEQUENCE [LARGE SCALE GENOMIC DNA]</scope>
    <source>
        <strain evidence="1 2">VanAntwerpen02</strain>
    </source>
</reference>
<proteinExistence type="predicted"/>
<sequence>MFGTVKYFTDHLKTQVMYNFSGGETISLSGNREKLTEEINGQAISSAEKELFSRNLEVAYESVVREMFGETVLLQKELS</sequence>
<gene>
    <name evidence="1" type="ORF">AS888_23545</name>
</gene>
<dbReference type="AlphaFoldDB" id="A0A109MW97"/>
<name>A0A109MW97_9BACI</name>
<accession>A0A109MW97</accession>
<keyword evidence="2" id="KW-1185">Reference proteome</keyword>
<dbReference type="Proteomes" id="UP000064189">
    <property type="component" value="Unassembled WGS sequence"/>
</dbReference>
<dbReference type="EMBL" id="LNNH01000029">
    <property type="protein sequence ID" value="KWW16959.1"/>
    <property type="molecule type" value="Genomic_DNA"/>
</dbReference>
<evidence type="ECO:0000313" key="2">
    <source>
        <dbReference type="Proteomes" id="UP000064189"/>
    </source>
</evidence>
<comment type="caution">
    <text evidence="1">The sequence shown here is derived from an EMBL/GenBank/DDBJ whole genome shotgun (WGS) entry which is preliminary data.</text>
</comment>
<protein>
    <submittedName>
        <fullName evidence="1">Uncharacterized protein</fullName>
    </submittedName>
</protein>
<dbReference type="RefSeq" id="WP_061143121.1">
    <property type="nucleotide sequence ID" value="NZ_LNNH01000029.1"/>
</dbReference>